<evidence type="ECO:0000313" key="6">
    <source>
        <dbReference type="Proteomes" id="UP000585905"/>
    </source>
</evidence>
<evidence type="ECO:0000256" key="1">
    <source>
        <dbReference type="ARBA" id="ARBA00010164"/>
    </source>
</evidence>
<comment type="caution">
    <text evidence="5">The sequence shown here is derived from an EMBL/GenBank/DDBJ whole genome shotgun (WGS) entry which is preliminary data.</text>
</comment>
<organism evidence="5 6">
    <name type="scientific">Microcella alkalica</name>
    <dbReference type="NCBI Taxonomy" id="355930"/>
    <lineage>
        <taxon>Bacteria</taxon>
        <taxon>Bacillati</taxon>
        <taxon>Actinomycetota</taxon>
        <taxon>Actinomycetes</taxon>
        <taxon>Micrococcales</taxon>
        <taxon>Microbacteriaceae</taxon>
        <taxon>Microcella</taxon>
    </lineage>
</organism>
<dbReference type="EC" id="2.7.11.1" evidence="5"/>
<dbReference type="GO" id="GO:0004674">
    <property type="term" value="F:protein serine/threonine kinase activity"/>
    <property type="evidence" value="ECO:0007669"/>
    <property type="project" value="UniProtKB-EC"/>
</dbReference>
<accession>A0A839E9L0</accession>
<keyword evidence="3 5" id="KW-0418">Kinase</keyword>
<protein>
    <submittedName>
        <fullName evidence="5">Serine/threonine-protein kinase HipA</fullName>
        <ecNumber evidence="5">2.7.11.1</ecNumber>
    </submittedName>
</protein>
<reference evidence="5 6" key="1">
    <citation type="submission" date="2020-07" db="EMBL/GenBank/DDBJ databases">
        <title>Sequencing the genomes of 1000 actinobacteria strains.</title>
        <authorList>
            <person name="Klenk H.-P."/>
        </authorList>
    </citation>
    <scope>NUCLEOTIDE SEQUENCE [LARGE SCALE GENOMIC DNA]</scope>
    <source>
        <strain evidence="5 6">DSM 19663</strain>
    </source>
</reference>
<feature type="domain" description="HipA-like C-terminal" evidence="4">
    <location>
        <begin position="171"/>
        <end position="377"/>
    </location>
</feature>
<evidence type="ECO:0000313" key="5">
    <source>
        <dbReference type="EMBL" id="MBA8846874.1"/>
    </source>
</evidence>
<dbReference type="RefSeq" id="WP_182489715.1">
    <property type="nucleotide sequence ID" value="NZ_BAAAOV010000017.1"/>
</dbReference>
<dbReference type="EMBL" id="JACGWX010000001">
    <property type="protein sequence ID" value="MBA8846874.1"/>
    <property type="molecule type" value="Genomic_DNA"/>
</dbReference>
<evidence type="ECO:0000256" key="2">
    <source>
        <dbReference type="ARBA" id="ARBA00022679"/>
    </source>
</evidence>
<keyword evidence="6" id="KW-1185">Reference proteome</keyword>
<dbReference type="PANTHER" id="PTHR37419">
    <property type="entry name" value="SERINE/THREONINE-PROTEIN KINASE TOXIN HIPA"/>
    <property type="match status" value="1"/>
</dbReference>
<dbReference type="InterPro" id="IPR012893">
    <property type="entry name" value="HipA-like_C"/>
</dbReference>
<evidence type="ECO:0000259" key="4">
    <source>
        <dbReference type="Pfam" id="PF07804"/>
    </source>
</evidence>
<name>A0A839E9L0_9MICO</name>
<dbReference type="AlphaFoldDB" id="A0A839E9L0"/>
<dbReference type="Proteomes" id="UP000585905">
    <property type="component" value="Unassembled WGS sequence"/>
</dbReference>
<sequence length="411" mass="44327">MTSITAALQLDESAPPIDVATLYSQVRRRTVTSTLAYTAPFVEASEAYALEPALPLTLAAQPIDGVLPRSWADAAPDRWGRTLIERRWRGGASAAGDRAHDDRDYLLAVSDLTRQGALRFRRDGEAEFAAATTEVPPLVELPRLLRASDAVVRDNDDFAAVKALLDAGTASLGGARPKASVRDGVTLHIAKFPRPGDEWNVMLWESVALELASRCGVHVPAWKVLPIDGRQVLVLQRFDRMGSRRINYISALTLTQGRDGDLGDYLTIADELAAHGARVASDLRQLWLRIAVGVALHNTDDHLRNHGFVRARSGWALAPAFDINPEPLAANRHATALAGRDDAKGMAQALVEHAAMFGLAPDEARAGCSRVVGQVSQWREVARAAGAPAREIERFADAINAGLESLRAAAS</sequence>
<gene>
    <name evidence="5" type="ORF">FHX53_000438</name>
</gene>
<dbReference type="InterPro" id="IPR052028">
    <property type="entry name" value="HipA_Ser/Thr_kinase"/>
</dbReference>
<comment type="similarity">
    <text evidence="1">Belongs to the HipA Ser/Thr kinase family.</text>
</comment>
<proteinExistence type="inferred from homology"/>
<dbReference type="Pfam" id="PF07804">
    <property type="entry name" value="HipA_C"/>
    <property type="match status" value="1"/>
</dbReference>
<evidence type="ECO:0000256" key="3">
    <source>
        <dbReference type="ARBA" id="ARBA00022777"/>
    </source>
</evidence>
<keyword evidence="2 5" id="KW-0808">Transferase</keyword>
<dbReference type="GO" id="GO:0005829">
    <property type="term" value="C:cytosol"/>
    <property type="evidence" value="ECO:0007669"/>
    <property type="project" value="TreeGrafter"/>
</dbReference>
<dbReference type="PANTHER" id="PTHR37419:SF8">
    <property type="entry name" value="TOXIN YJJJ"/>
    <property type="match status" value="1"/>
</dbReference>